<proteinExistence type="inferred from homology"/>
<dbReference type="Pfam" id="PF06455">
    <property type="entry name" value="NADH5_C"/>
    <property type="match status" value="1"/>
</dbReference>
<feature type="domain" description="NADH dehydrogenase subunit 5 C-terminal" evidence="20">
    <location>
        <begin position="390"/>
        <end position="571"/>
    </location>
</feature>
<keyword evidence="13 17" id="KW-0830">Ubiquinone</keyword>
<feature type="transmembrane region" description="Helical" evidence="17">
    <location>
        <begin position="244"/>
        <end position="262"/>
    </location>
</feature>
<dbReference type="PANTHER" id="PTHR42829">
    <property type="entry name" value="NADH-UBIQUINONE OXIDOREDUCTASE CHAIN 5"/>
    <property type="match status" value="1"/>
</dbReference>
<dbReference type="PRINTS" id="PR01434">
    <property type="entry name" value="NADHDHGNASE5"/>
</dbReference>
<evidence type="ECO:0000256" key="8">
    <source>
        <dbReference type="ARBA" id="ARBA00022792"/>
    </source>
</evidence>
<dbReference type="InterPro" id="IPR003945">
    <property type="entry name" value="NU5C-like"/>
</dbReference>
<comment type="function">
    <text evidence="17">Core subunit of the mitochondrial membrane respiratory chain NADH dehydrogenase (Complex I) which catalyzes electron transfer from NADH through the respiratory chain, using ubiquinone as an electron acceptor. Essential for the catalytic activity and assembly of complex I.</text>
</comment>
<evidence type="ECO:0000256" key="14">
    <source>
        <dbReference type="ARBA" id="ARBA00023128"/>
    </source>
</evidence>
<feature type="transmembrane region" description="Helical" evidence="17">
    <location>
        <begin position="52"/>
        <end position="76"/>
    </location>
</feature>
<feature type="domain" description="NADH:quinone oxidoreductase/Mrp antiporter transmembrane" evidence="18">
    <location>
        <begin position="108"/>
        <end position="380"/>
    </location>
</feature>
<evidence type="ECO:0000259" key="18">
    <source>
        <dbReference type="Pfam" id="PF00361"/>
    </source>
</evidence>
<evidence type="ECO:0000256" key="16">
    <source>
        <dbReference type="ARBA" id="ARBA00049551"/>
    </source>
</evidence>
<keyword evidence="11 17" id="KW-1133">Transmembrane helix</keyword>
<evidence type="ECO:0000256" key="1">
    <source>
        <dbReference type="ARBA" id="ARBA00003257"/>
    </source>
</evidence>
<keyword evidence="15 17" id="KW-0472">Membrane</keyword>
<dbReference type="Pfam" id="PF00361">
    <property type="entry name" value="Proton_antipo_M"/>
    <property type="match status" value="1"/>
</dbReference>
<feature type="transmembrane region" description="Helical" evidence="17">
    <location>
        <begin position="179"/>
        <end position="202"/>
    </location>
</feature>
<evidence type="ECO:0000256" key="5">
    <source>
        <dbReference type="ARBA" id="ARBA00022448"/>
    </source>
</evidence>
<evidence type="ECO:0000256" key="17">
    <source>
        <dbReference type="RuleBase" id="RU003404"/>
    </source>
</evidence>
<feature type="transmembrane region" description="Helical" evidence="17">
    <location>
        <begin position="214"/>
        <end position="232"/>
    </location>
</feature>
<feature type="transmembrane region" description="Helical" evidence="17">
    <location>
        <begin position="7"/>
        <end position="32"/>
    </location>
</feature>
<evidence type="ECO:0000256" key="12">
    <source>
        <dbReference type="ARBA" id="ARBA00023027"/>
    </source>
</evidence>
<name>A0A346SAF5_9CRUS</name>
<dbReference type="GO" id="GO:0003954">
    <property type="term" value="F:NADH dehydrogenase activity"/>
    <property type="evidence" value="ECO:0007669"/>
    <property type="project" value="TreeGrafter"/>
</dbReference>
<evidence type="ECO:0000256" key="6">
    <source>
        <dbReference type="ARBA" id="ARBA00022660"/>
    </source>
</evidence>
<sequence length="574" mass="62798">MSSGCKIYIYFFLGLLLSAMSWLAFFFMVIYLDKSYFIEWELYFYNSSLMSVSLIFDWMSCLFMFTVCLISSGISLYSMYYMSEEDNYIRFFFILFFFMCSMGFLIISPNLISLLLGWDGLGLTSYALIIFYQSESSGSAGMLTILSNRIGDVAILISIGLVLVKGGWNFIYLDDLGGSLVVSLIILAGLTKSAQMPFSAWLPAAMAAPTPVSALVHSSTLVTAGVYLLIRFSEVVNSSGLGKYLFYISIMTMFMAGLSANFEMDLKKVIALSTLSQLGLMMMILSAGCSELAFFHLISHAMFKSTLFMCSGCIIHESGGWQDLRTMSGLVNSSPLLSVVLNIVNMALCGVPFLAGYYSKDLILEVGLGGMSGFASVILVGLATGLTVSYSLRLLYSSLDSSGKGCSLMGSGDMNMVVIISVSGLLFSSVISGFVLSWVVVPSADMSVVLGFSLKYLVFIVSFIFSVGVFFEVSEISNVYNSMLILIWLKKSLSQMWFMPNISGALMGSTYLYSGELSFKNMDGGWIEFYGSGSGHKLVMNMGSLIQTGQKSIVVSSYLVSIYLMIMVAMYSVT</sequence>
<dbReference type="PANTHER" id="PTHR42829:SF2">
    <property type="entry name" value="NADH-UBIQUINONE OXIDOREDUCTASE CHAIN 5"/>
    <property type="match status" value="1"/>
</dbReference>
<dbReference type="GO" id="GO:0015990">
    <property type="term" value="P:electron transport coupled proton transport"/>
    <property type="evidence" value="ECO:0007669"/>
    <property type="project" value="TreeGrafter"/>
</dbReference>
<evidence type="ECO:0000256" key="13">
    <source>
        <dbReference type="ARBA" id="ARBA00023075"/>
    </source>
</evidence>
<evidence type="ECO:0000256" key="9">
    <source>
        <dbReference type="ARBA" id="ARBA00022967"/>
    </source>
</evidence>
<feature type="domain" description="NADH-Ubiquinone oxidoreductase (complex I) chain 5 N-terminal" evidence="19">
    <location>
        <begin position="50"/>
        <end position="92"/>
    </location>
</feature>
<dbReference type="GO" id="GO:0005743">
    <property type="term" value="C:mitochondrial inner membrane"/>
    <property type="evidence" value="ECO:0007669"/>
    <property type="project" value="UniProtKB-SubCell"/>
</dbReference>
<dbReference type="InterPro" id="IPR001750">
    <property type="entry name" value="ND/Mrp_TM"/>
</dbReference>
<dbReference type="EMBL" id="MH229998">
    <property type="protein sequence ID" value="AXT17543.1"/>
    <property type="molecule type" value="Genomic_DNA"/>
</dbReference>
<feature type="transmembrane region" description="Helical" evidence="17">
    <location>
        <begin position="453"/>
        <end position="473"/>
    </location>
</feature>
<dbReference type="Pfam" id="PF00662">
    <property type="entry name" value="Proton_antipo_N"/>
    <property type="match status" value="1"/>
</dbReference>
<keyword evidence="5 17" id="KW-0813">Transport</keyword>
<comment type="subcellular location">
    <subcellularLocation>
        <location evidence="2">Mitochondrion inner membrane</location>
        <topology evidence="2">Multi-pass membrane protein</topology>
    </subcellularLocation>
</comment>
<evidence type="ECO:0000259" key="19">
    <source>
        <dbReference type="Pfam" id="PF00662"/>
    </source>
</evidence>
<feature type="transmembrane region" description="Helical" evidence="17">
    <location>
        <begin position="553"/>
        <end position="573"/>
    </location>
</feature>
<keyword evidence="9" id="KW-1278">Translocase</keyword>
<comment type="similarity">
    <text evidence="17">Belongs to the complex I subunit 5 family.</text>
</comment>
<organism evidence="21">
    <name type="scientific">Pseudocrangonyx daejeonensis</name>
    <dbReference type="NCBI Taxonomy" id="2038767"/>
    <lineage>
        <taxon>Eukaryota</taxon>
        <taxon>Metazoa</taxon>
        <taxon>Ecdysozoa</taxon>
        <taxon>Arthropoda</taxon>
        <taxon>Crustacea</taxon>
        <taxon>Multicrustacea</taxon>
        <taxon>Malacostraca</taxon>
        <taxon>Eumalacostraca</taxon>
        <taxon>Peracarida</taxon>
        <taxon>Amphipoda</taxon>
        <taxon>Senticaudata</taxon>
        <taxon>Gammarida</taxon>
        <taxon>Crangonyctidira</taxon>
        <taxon>Crangonyctoidea</taxon>
        <taxon>Pseudocrangonyctidae</taxon>
        <taxon>Pseudocrangonyx</taxon>
    </lineage>
</organism>
<evidence type="ECO:0000256" key="11">
    <source>
        <dbReference type="ARBA" id="ARBA00022989"/>
    </source>
</evidence>
<keyword evidence="8" id="KW-0999">Mitochondrion inner membrane</keyword>
<feature type="transmembrane region" description="Helical" evidence="17">
    <location>
        <begin position="371"/>
        <end position="396"/>
    </location>
</feature>
<evidence type="ECO:0000256" key="10">
    <source>
        <dbReference type="ARBA" id="ARBA00022982"/>
    </source>
</evidence>
<accession>A0A346SAF5</accession>
<keyword evidence="7 17" id="KW-0812">Transmembrane</keyword>
<dbReference type="AlphaFoldDB" id="A0A346SAF5"/>
<evidence type="ECO:0000256" key="3">
    <source>
        <dbReference type="ARBA" id="ARBA00012944"/>
    </source>
</evidence>
<dbReference type="EC" id="7.1.1.2" evidence="3 17"/>
<evidence type="ECO:0000256" key="4">
    <source>
        <dbReference type="ARBA" id="ARBA00021096"/>
    </source>
</evidence>
<keyword evidence="10" id="KW-0249">Electron transport</keyword>
<evidence type="ECO:0000256" key="15">
    <source>
        <dbReference type="ARBA" id="ARBA00023136"/>
    </source>
</evidence>
<keyword evidence="12 17" id="KW-0520">NAD</keyword>
<dbReference type="InterPro" id="IPR001516">
    <property type="entry name" value="Proton_antipo_N"/>
</dbReference>
<keyword evidence="6" id="KW-0679">Respiratory chain</keyword>
<evidence type="ECO:0000313" key="21">
    <source>
        <dbReference type="EMBL" id="AXT17543.1"/>
    </source>
</evidence>
<gene>
    <name evidence="21" type="primary">Nad5</name>
</gene>
<feature type="transmembrane region" description="Helical" evidence="17">
    <location>
        <begin position="153"/>
        <end position="173"/>
    </location>
</feature>
<dbReference type="GO" id="GO:0042773">
    <property type="term" value="P:ATP synthesis coupled electron transport"/>
    <property type="evidence" value="ECO:0007669"/>
    <property type="project" value="InterPro"/>
</dbReference>
<reference evidence="21" key="1">
    <citation type="journal article" date="2018" name="Mitochondrial DNA Part B Resour">
        <title>The complete mitochondrial genome of Pseudocrangonyx daejeonensis (Crustacea: Amphipoda: Pseudocrangonyctidae).</title>
        <authorList>
            <person name="Lee C.-W."/>
            <person name="Nakano T."/>
            <person name="Tomikawa K."/>
            <person name="Min G.-S."/>
        </authorList>
    </citation>
    <scope>NUCLEOTIDE SEQUENCE</scope>
</reference>
<feature type="transmembrane region" description="Helical" evidence="17">
    <location>
        <begin position="417"/>
        <end position="441"/>
    </location>
</feature>
<protein>
    <recommendedName>
        <fullName evidence="4 17">NADH-ubiquinone oxidoreductase chain 5</fullName>
        <ecNumber evidence="3 17">7.1.1.2</ecNumber>
    </recommendedName>
</protein>
<geneLocation type="mitochondrion" evidence="21"/>
<feature type="transmembrane region" description="Helical" evidence="17">
    <location>
        <begin position="88"/>
        <end position="107"/>
    </location>
</feature>
<dbReference type="GO" id="GO:0008137">
    <property type="term" value="F:NADH dehydrogenase (ubiquinone) activity"/>
    <property type="evidence" value="ECO:0007669"/>
    <property type="project" value="UniProtKB-EC"/>
</dbReference>
<evidence type="ECO:0000259" key="20">
    <source>
        <dbReference type="Pfam" id="PF06455"/>
    </source>
</evidence>
<keyword evidence="14 17" id="KW-0496">Mitochondrion</keyword>
<evidence type="ECO:0000256" key="7">
    <source>
        <dbReference type="ARBA" id="ARBA00022692"/>
    </source>
</evidence>
<feature type="transmembrane region" description="Helical" evidence="17">
    <location>
        <begin position="336"/>
        <end position="359"/>
    </location>
</feature>
<evidence type="ECO:0000256" key="2">
    <source>
        <dbReference type="ARBA" id="ARBA00004448"/>
    </source>
</evidence>
<comment type="function">
    <text evidence="1">Core subunit of the mitochondrial membrane respiratory chain NADH dehydrogenase (Complex I) that is believed to belong to the minimal assembly required for catalysis. Complex I functions in the transfer of electrons from NADH to the respiratory chain. The immediate electron acceptor for the enzyme is believed to be ubiquinone.</text>
</comment>
<dbReference type="InterPro" id="IPR010934">
    <property type="entry name" value="NADH_DH_su5_C"/>
</dbReference>
<comment type="catalytic activity">
    <reaction evidence="16 17">
        <text>a ubiquinone + NADH + 5 H(+)(in) = a ubiquinol + NAD(+) + 4 H(+)(out)</text>
        <dbReference type="Rhea" id="RHEA:29091"/>
        <dbReference type="Rhea" id="RHEA-COMP:9565"/>
        <dbReference type="Rhea" id="RHEA-COMP:9566"/>
        <dbReference type="ChEBI" id="CHEBI:15378"/>
        <dbReference type="ChEBI" id="CHEBI:16389"/>
        <dbReference type="ChEBI" id="CHEBI:17976"/>
        <dbReference type="ChEBI" id="CHEBI:57540"/>
        <dbReference type="ChEBI" id="CHEBI:57945"/>
        <dbReference type="EC" id="7.1.1.2"/>
    </reaction>
</comment>